<dbReference type="HOGENOM" id="CLU_105776_0_0_5"/>
<gene>
    <name evidence="2" type="ordered locus">SFHH103_02994</name>
</gene>
<dbReference type="Proteomes" id="UP000007735">
    <property type="component" value="Chromosome"/>
</dbReference>
<sequence length="133" mass="15615">MRFVNPIPFVRDINQSKEFYEKRLGLKILEDFGKFVLFETGFAIHDGTSLEQTIWRQEFIANEPYERRNLLLYFEHEDVEVAFENIAPHVDLIHPIERQAWGQRVFRFYDPDGHAIEVGEPQSLGPLGNSHKA</sequence>
<dbReference type="KEGG" id="sfh:SFHH103_02994"/>
<accession>G9A0U0</accession>
<protein>
    <submittedName>
        <fullName evidence="2">Glyoxalase/bleomycin resistance protein/dioxygenase</fullName>
    </submittedName>
</protein>
<dbReference type="Pfam" id="PF12681">
    <property type="entry name" value="Glyoxalase_2"/>
    <property type="match status" value="1"/>
</dbReference>
<dbReference type="AlphaFoldDB" id="G9A0U0"/>
<feature type="domain" description="VOC" evidence="1">
    <location>
        <begin position="2"/>
        <end position="121"/>
    </location>
</feature>
<reference evidence="2 3" key="1">
    <citation type="journal article" date="2012" name="J. Bacteriol.">
        <title>Genome sequence of the soybean symbiont Sinorhizobium fredii HH103.</title>
        <authorList>
            <person name="Weidner S."/>
            <person name="Becker A."/>
            <person name="Bonilla I."/>
            <person name="Jaenicke S."/>
            <person name="Lloret J."/>
            <person name="Margaret I."/>
            <person name="Puhler A."/>
            <person name="Ruiz-Sainz J.E."/>
            <person name="Schneiker-Bekel S."/>
            <person name="Szczepanowski R."/>
            <person name="Vinardell J.M."/>
            <person name="Zehner S."/>
            <person name="Gottfert M."/>
        </authorList>
    </citation>
    <scope>NUCLEOTIDE SEQUENCE [LARGE SCALE GENOMIC DNA]</scope>
    <source>
        <strain evidence="2 3">HH103</strain>
    </source>
</reference>
<dbReference type="SUPFAM" id="SSF54593">
    <property type="entry name" value="Glyoxalase/Bleomycin resistance protein/Dihydroxybiphenyl dioxygenase"/>
    <property type="match status" value="1"/>
</dbReference>
<proteinExistence type="predicted"/>
<evidence type="ECO:0000259" key="1">
    <source>
        <dbReference type="PROSITE" id="PS51819"/>
    </source>
</evidence>
<dbReference type="EMBL" id="HE616890">
    <property type="protein sequence ID" value="CCE97486.1"/>
    <property type="molecule type" value="Genomic_DNA"/>
</dbReference>
<dbReference type="InterPro" id="IPR037523">
    <property type="entry name" value="VOC_core"/>
</dbReference>
<organism evidence="2 3">
    <name type="scientific">Sinorhizobium fredii (strain HH103)</name>
    <dbReference type="NCBI Taxonomy" id="1117943"/>
    <lineage>
        <taxon>Bacteria</taxon>
        <taxon>Pseudomonadati</taxon>
        <taxon>Pseudomonadota</taxon>
        <taxon>Alphaproteobacteria</taxon>
        <taxon>Hyphomicrobiales</taxon>
        <taxon>Rhizobiaceae</taxon>
        <taxon>Sinorhizobium/Ensifer group</taxon>
        <taxon>Sinorhizobium</taxon>
    </lineage>
</organism>
<dbReference type="eggNOG" id="COG0346">
    <property type="taxonomic scope" value="Bacteria"/>
</dbReference>
<evidence type="ECO:0000313" key="3">
    <source>
        <dbReference type="Proteomes" id="UP000007735"/>
    </source>
</evidence>
<dbReference type="PROSITE" id="PS51819">
    <property type="entry name" value="VOC"/>
    <property type="match status" value="1"/>
</dbReference>
<dbReference type="STRING" id="1117943.SFHH103_02994"/>
<dbReference type="InterPro" id="IPR025870">
    <property type="entry name" value="Glyoxalase-like_dom"/>
</dbReference>
<dbReference type="Gene3D" id="3.10.180.10">
    <property type="entry name" value="2,3-Dihydroxybiphenyl 1,2-Dioxygenase, domain 1"/>
    <property type="match status" value="1"/>
</dbReference>
<dbReference type="InterPro" id="IPR029068">
    <property type="entry name" value="Glyas_Bleomycin-R_OHBP_Dase"/>
</dbReference>
<dbReference type="RefSeq" id="WP_014329894.1">
    <property type="nucleotide sequence ID" value="NC_016812.1"/>
</dbReference>
<evidence type="ECO:0000313" key="2">
    <source>
        <dbReference type="EMBL" id="CCE97486.1"/>
    </source>
</evidence>
<name>G9A0U0_SINF1</name>